<evidence type="ECO:0000256" key="4">
    <source>
        <dbReference type="ARBA" id="ARBA00023315"/>
    </source>
</evidence>
<evidence type="ECO:0000256" key="5">
    <source>
        <dbReference type="ARBA" id="ARBA00050607"/>
    </source>
</evidence>
<keyword evidence="4 15" id="KW-0012">Acyltransferase</keyword>
<dbReference type="FunFam" id="3.30.70.3550:FF:000001">
    <property type="entry name" value="Leucyl/phenylalanyl-tRNA--protein transferase"/>
    <property type="match status" value="1"/>
</dbReference>
<dbReference type="Gene3D" id="3.30.70.3550">
    <property type="entry name" value="Leucyl/phenylalanyl-tRNA-protein transferase, N-terminal domain"/>
    <property type="match status" value="1"/>
</dbReference>
<dbReference type="Proteomes" id="UP000077013">
    <property type="component" value="Unassembled WGS sequence"/>
</dbReference>
<dbReference type="InterPro" id="IPR042203">
    <property type="entry name" value="Leu/Phe-tRNA_Trfase_C"/>
</dbReference>
<evidence type="ECO:0000256" key="1">
    <source>
        <dbReference type="ARBA" id="ARBA00004496"/>
    </source>
</evidence>
<comment type="function">
    <text evidence="8 15">Functions in the N-end rule pathway of protein degradation where it conjugates Leu, Phe and, less efficiently, Met from aminoacyl-tRNAs to the N-termini of proteins containing an N-terminal arginine or lysine.</text>
</comment>
<dbReference type="HAMAP" id="MF_00688">
    <property type="entry name" value="Leu_Phe_trans"/>
    <property type="match status" value="1"/>
</dbReference>
<evidence type="ECO:0000256" key="11">
    <source>
        <dbReference type="ARBA" id="ARBA00074372"/>
    </source>
</evidence>
<comment type="similarity">
    <text evidence="9 15">Belongs to the L/F-transferase family.</text>
</comment>
<dbReference type="InterPro" id="IPR042221">
    <property type="entry name" value="Leu/Phe-tRNA_Trfase_N"/>
</dbReference>
<dbReference type="PANTHER" id="PTHR30098">
    <property type="entry name" value="LEUCYL/PHENYLALANYL-TRNA--PROTEIN TRANSFERASE"/>
    <property type="match status" value="1"/>
</dbReference>
<dbReference type="STRING" id="1763537.ULVI_04405"/>
<comment type="catalytic activity">
    <reaction evidence="6 15">
        <text>N-terminal L-arginyl-[protein] + L-leucyl-tRNA(Leu) = N-terminal L-leucyl-L-arginyl-[protein] + tRNA(Leu) + H(+)</text>
        <dbReference type="Rhea" id="RHEA:50416"/>
        <dbReference type="Rhea" id="RHEA-COMP:9613"/>
        <dbReference type="Rhea" id="RHEA-COMP:9622"/>
        <dbReference type="Rhea" id="RHEA-COMP:12672"/>
        <dbReference type="Rhea" id="RHEA-COMP:12673"/>
        <dbReference type="ChEBI" id="CHEBI:15378"/>
        <dbReference type="ChEBI" id="CHEBI:64719"/>
        <dbReference type="ChEBI" id="CHEBI:78442"/>
        <dbReference type="ChEBI" id="CHEBI:78494"/>
        <dbReference type="ChEBI" id="CHEBI:133044"/>
        <dbReference type="EC" id="2.3.2.6"/>
    </reaction>
</comment>
<comment type="caution">
    <text evidence="16">The sequence shown here is derived from an EMBL/GenBank/DDBJ whole genome shotgun (WGS) entry which is preliminary data.</text>
</comment>
<keyword evidence="17" id="KW-1185">Reference proteome</keyword>
<dbReference type="Gene3D" id="3.40.630.70">
    <property type="entry name" value="Leucyl/phenylalanyl-tRNA-protein transferase, C-terminal domain"/>
    <property type="match status" value="1"/>
</dbReference>
<dbReference type="InterPro" id="IPR016181">
    <property type="entry name" value="Acyl_CoA_acyltransferase"/>
</dbReference>
<dbReference type="GO" id="GO:0030163">
    <property type="term" value="P:protein catabolic process"/>
    <property type="evidence" value="ECO:0007669"/>
    <property type="project" value="UniProtKB-UniRule"/>
</dbReference>
<evidence type="ECO:0000256" key="12">
    <source>
        <dbReference type="ARBA" id="ARBA00077136"/>
    </source>
</evidence>
<organism evidence="16 17">
    <name type="scientific">Cochleicola gelatinilyticus</name>
    <dbReference type="NCBI Taxonomy" id="1763537"/>
    <lineage>
        <taxon>Bacteria</taxon>
        <taxon>Pseudomonadati</taxon>
        <taxon>Bacteroidota</taxon>
        <taxon>Flavobacteriia</taxon>
        <taxon>Flavobacteriales</taxon>
        <taxon>Flavobacteriaceae</taxon>
        <taxon>Cochleicola</taxon>
    </lineage>
</organism>
<dbReference type="OrthoDB" id="9790282at2"/>
<protein>
    <recommendedName>
        <fullName evidence="11 15">Leucyl/phenylalanyl-tRNA--protein transferase</fullName>
        <ecNumber evidence="10 15">2.3.2.6</ecNumber>
    </recommendedName>
    <alternativeName>
        <fullName evidence="12 15">L/F-transferase</fullName>
    </alternativeName>
    <alternativeName>
        <fullName evidence="13 15">Leucyltransferase</fullName>
    </alternativeName>
    <alternativeName>
        <fullName evidence="14 15">Phenyalanyltransferase</fullName>
    </alternativeName>
</protein>
<gene>
    <name evidence="15" type="primary">aat</name>
    <name evidence="16" type="ORF">ULVI_04405</name>
</gene>
<dbReference type="NCBIfam" id="TIGR00667">
    <property type="entry name" value="aat"/>
    <property type="match status" value="1"/>
</dbReference>
<evidence type="ECO:0000313" key="17">
    <source>
        <dbReference type="Proteomes" id="UP000077013"/>
    </source>
</evidence>
<dbReference type="PANTHER" id="PTHR30098:SF2">
    <property type="entry name" value="LEUCYL_PHENYLALANYL-TRNA--PROTEIN TRANSFERASE"/>
    <property type="match status" value="1"/>
</dbReference>
<evidence type="ECO:0000313" key="16">
    <source>
        <dbReference type="EMBL" id="OAB79986.1"/>
    </source>
</evidence>
<evidence type="ECO:0000256" key="13">
    <source>
        <dbReference type="ARBA" id="ARBA00077165"/>
    </source>
</evidence>
<comment type="subcellular location">
    <subcellularLocation>
        <location evidence="1 15">Cytoplasm</location>
    </subcellularLocation>
</comment>
<dbReference type="EC" id="2.3.2.6" evidence="10 15"/>
<accession>A0A167IT13</accession>
<dbReference type="SUPFAM" id="SSF55729">
    <property type="entry name" value="Acyl-CoA N-acyltransferases (Nat)"/>
    <property type="match status" value="1"/>
</dbReference>
<evidence type="ECO:0000256" key="10">
    <source>
        <dbReference type="ARBA" id="ARBA00066767"/>
    </source>
</evidence>
<proteinExistence type="inferred from homology"/>
<dbReference type="Pfam" id="PF03588">
    <property type="entry name" value="Leu_Phe_trans"/>
    <property type="match status" value="1"/>
</dbReference>
<comment type="catalytic activity">
    <reaction evidence="7 15">
        <text>N-terminal L-lysyl-[protein] + L-leucyl-tRNA(Leu) = N-terminal L-leucyl-L-lysyl-[protein] + tRNA(Leu) + H(+)</text>
        <dbReference type="Rhea" id="RHEA:12340"/>
        <dbReference type="Rhea" id="RHEA-COMP:9613"/>
        <dbReference type="Rhea" id="RHEA-COMP:9622"/>
        <dbReference type="Rhea" id="RHEA-COMP:12670"/>
        <dbReference type="Rhea" id="RHEA-COMP:12671"/>
        <dbReference type="ChEBI" id="CHEBI:15378"/>
        <dbReference type="ChEBI" id="CHEBI:65249"/>
        <dbReference type="ChEBI" id="CHEBI:78442"/>
        <dbReference type="ChEBI" id="CHEBI:78494"/>
        <dbReference type="ChEBI" id="CHEBI:133043"/>
        <dbReference type="EC" id="2.3.2.6"/>
    </reaction>
</comment>
<keyword evidence="3 15" id="KW-0808">Transferase</keyword>
<evidence type="ECO:0000256" key="3">
    <source>
        <dbReference type="ARBA" id="ARBA00022679"/>
    </source>
</evidence>
<dbReference type="InterPro" id="IPR004616">
    <property type="entry name" value="Leu/Phe-tRNA_Trfase"/>
</dbReference>
<dbReference type="RefSeq" id="WP_068590136.1">
    <property type="nucleotide sequence ID" value="NZ_LRXL01000026.1"/>
</dbReference>
<evidence type="ECO:0000256" key="15">
    <source>
        <dbReference type="HAMAP-Rule" id="MF_00688"/>
    </source>
</evidence>
<reference evidence="16 17" key="1">
    <citation type="submission" date="2016-02" db="EMBL/GenBank/DDBJ databases">
        <title>Ulvibacter sp. LPB0005, isolated from Thais luteostoma.</title>
        <authorList>
            <person name="Shin S.-K."/>
            <person name="Yi H."/>
        </authorList>
    </citation>
    <scope>NUCLEOTIDE SEQUENCE [LARGE SCALE GENOMIC DNA]</scope>
    <source>
        <strain evidence="16 17">LPB0005</strain>
    </source>
</reference>
<sequence length="213" mass="24753">MYYLTNELWFPDPSEADEDGLLAVGGDLSSERLLLAYRSGIFPWYSEGQPLLWWSPNPRMILKPNRFKVSKSFRKTLRLEKFRITFNTAFCEVIEQCAAIKRKGQDGTWITSEMEQSYLKLHNAGYAKSVEVWIEDTLVGGLYGIDLPKQKVFCGESMFSKKSDASKVAFYYLAEYLKRQDYKLIDCQMYTDHLASLGAEELPRTEFLKLLRY</sequence>
<evidence type="ECO:0000256" key="9">
    <source>
        <dbReference type="ARBA" id="ARBA00061535"/>
    </source>
</evidence>
<name>A0A167IT13_9FLAO</name>
<comment type="catalytic activity">
    <reaction evidence="5 15">
        <text>L-phenylalanyl-tRNA(Phe) + an N-terminal L-alpha-aminoacyl-[protein] = an N-terminal L-phenylalanyl-L-alpha-aminoacyl-[protein] + tRNA(Phe)</text>
        <dbReference type="Rhea" id="RHEA:43632"/>
        <dbReference type="Rhea" id="RHEA-COMP:9668"/>
        <dbReference type="Rhea" id="RHEA-COMP:9699"/>
        <dbReference type="Rhea" id="RHEA-COMP:10636"/>
        <dbReference type="Rhea" id="RHEA-COMP:10637"/>
        <dbReference type="ChEBI" id="CHEBI:78442"/>
        <dbReference type="ChEBI" id="CHEBI:78531"/>
        <dbReference type="ChEBI" id="CHEBI:78597"/>
        <dbReference type="ChEBI" id="CHEBI:83561"/>
        <dbReference type="EC" id="2.3.2.6"/>
    </reaction>
</comment>
<evidence type="ECO:0000256" key="7">
    <source>
        <dbReference type="ARBA" id="ARBA00051538"/>
    </source>
</evidence>
<dbReference type="AlphaFoldDB" id="A0A167IT13"/>
<dbReference type="GO" id="GO:0005737">
    <property type="term" value="C:cytoplasm"/>
    <property type="evidence" value="ECO:0007669"/>
    <property type="project" value="UniProtKB-SubCell"/>
</dbReference>
<dbReference type="GO" id="GO:0008914">
    <property type="term" value="F:leucyl-tRNA--protein transferase activity"/>
    <property type="evidence" value="ECO:0007669"/>
    <property type="project" value="UniProtKB-UniRule"/>
</dbReference>
<evidence type="ECO:0000256" key="6">
    <source>
        <dbReference type="ARBA" id="ARBA00050652"/>
    </source>
</evidence>
<keyword evidence="2 15" id="KW-0963">Cytoplasm</keyword>
<dbReference type="EMBL" id="LRXL01000026">
    <property type="protein sequence ID" value="OAB79986.1"/>
    <property type="molecule type" value="Genomic_DNA"/>
</dbReference>
<evidence type="ECO:0000256" key="2">
    <source>
        <dbReference type="ARBA" id="ARBA00022490"/>
    </source>
</evidence>
<evidence type="ECO:0000256" key="8">
    <source>
        <dbReference type="ARBA" id="ARBA00054043"/>
    </source>
</evidence>
<evidence type="ECO:0000256" key="14">
    <source>
        <dbReference type="ARBA" id="ARBA00083640"/>
    </source>
</evidence>